<name>A0A852UQD2_9ACTN</name>
<dbReference type="GO" id="GO:0016020">
    <property type="term" value="C:membrane"/>
    <property type="evidence" value="ECO:0007669"/>
    <property type="project" value="GOC"/>
</dbReference>
<evidence type="ECO:0000256" key="3">
    <source>
        <dbReference type="ARBA" id="ARBA00022679"/>
    </source>
</evidence>
<dbReference type="Gene3D" id="3.40.50.2000">
    <property type="entry name" value="Glycogen Phosphorylase B"/>
    <property type="match status" value="1"/>
</dbReference>
<evidence type="ECO:0000256" key="2">
    <source>
        <dbReference type="ARBA" id="ARBA00022676"/>
    </source>
</evidence>
<dbReference type="PANTHER" id="PTHR43025:SF3">
    <property type="entry name" value="MONOGALACTOSYLDIACYLGLYCEROL SYNTHASE 1, CHLOROPLASTIC"/>
    <property type="match status" value="1"/>
</dbReference>
<evidence type="ECO:0000256" key="4">
    <source>
        <dbReference type="SAM" id="MobiDB-lite"/>
    </source>
</evidence>
<evidence type="ECO:0000259" key="5">
    <source>
        <dbReference type="Pfam" id="PF06925"/>
    </source>
</evidence>
<dbReference type="RefSeq" id="WP_246423922.1">
    <property type="nucleotide sequence ID" value="NZ_JACCCO010000001.1"/>
</dbReference>
<organism evidence="6 7">
    <name type="scientific">Streptosporangium sandarakinum</name>
    <dbReference type="NCBI Taxonomy" id="1260955"/>
    <lineage>
        <taxon>Bacteria</taxon>
        <taxon>Bacillati</taxon>
        <taxon>Actinomycetota</taxon>
        <taxon>Actinomycetes</taxon>
        <taxon>Streptosporangiales</taxon>
        <taxon>Streptosporangiaceae</taxon>
        <taxon>Streptosporangium</taxon>
    </lineage>
</organism>
<dbReference type="SUPFAM" id="SSF53756">
    <property type="entry name" value="UDP-Glycosyltransferase/glycogen phosphorylase"/>
    <property type="match status" value="1"/>
</dbReference>
<protein>
    <recommendedName>
        <fullName evidence="5">Diacylglycerol glucosyltransferase N-terminal domain-containing protein</fullName>
    </recommendedName>
</protein>
<reference evidence="6 7" key="1">
    <citation type="submission" date="2020-07" db="EMBL/GenBank/DDBJ databases">
        <title>Sequencing the genomes of 1000 actinobacteria strains.</title>
        <authorList>
            <person name="Klenk H.-P."/>
        </authorList>
    </citation>
    <scope>NUCLEOTIDE SEQUENCE [LARGE SCALE GENOMIC DNA]</scope>
    <source>
        <strain evidence="6 7">DSM 45763</strain>
    </source>
</reference>
<dbReference type="Proteomes" id="UP000576393">
    <property type="component" value="Unassembled WGS sequence"/>
</dbReference>
<keyword evidence="3" id="KW-0808">Transferase</keyword>
<comment type="similarity">
    <text evidence="1">Belongs to the glycosyltransferase 28 family.</text>
</comment>
<feature type="compositionally biased region" description="Low complexity" evidence="4">
    <location>
        <begin position="223"/>
        <end position="258"/>
    </location>
</feature>
<feature type="region of interest" description="Disordered" evidence="4">
    <location>
        <begin position="95"/>
        <end position="119"/>
    </location>
</feature>
<dbReference type="EMBL" id="JACCCO010000001">
    <property type="protein sequence ID" value="NYF39282.1"/>
    <property type="molecule type" value="Genomic_DNA"/>
</dbReference>
<dbReference type="InterPro" id="IPR009695">
    <property type="entry name" value="Diacylglyc_glucosyltr_N"/>
</dbReference>
<accession>A0A852UQD2</accession>
<sequence length="437" mass="45059">MPTRRTVLILSASMGAGHDAVAAELARRLSAGGVDSEVADVLELLPLRLGAGLRRWYGWMMRSAPWMYALIYRVFFTPGGTPVGNGTPDVDGRVGVDGEPARAEGGGGGPGAVPAPGRTPPVSPLTLLAAAGLRRLVRRRPPSEVVSTFHLAAQAAGHLRRRGLLRAPSTVLLTDFAAHRLWLHPGNDRYLCPDQATARAVRAATGRPASCHAPVVRPEFRRPGPGADPGSTPGSGPDPGSTSGSGPDNGPSPGSVPDTGPGTAWLPPGVRAGERLVLVSAGSWGVGEVEETAGVLAGSGRYVPVVLCGRNRELRRRLAGTAIALGWCDDMPGLMAAAYALVDNAAGLTCREAMAAGVPVLSCRPIPGHGRDGVLAMARAGLSVYVPGPGELPAALDRLGRDGERDRRAARAAALFAAPPVESFFGLADPLARFIPG</sequence>
<proteinExistence type="inferred from homology"/>
<evidence type="ECO:0000256" key="1">
    <source>
        <dbReference type="ARBA" id="ARBA00006962"/>
    </source>
</evidence>
<dbReference type="Pfam" id="PF06925">
    <property type="entry name" value="MGDG_synth"/>
    <property type="match status" value="1"/>
</dbReference>
<gene>
    <name evidence="6" type="ORF">HDA43_001441</name>
</gene>
<keyword evidence="2" id="KW-0328">Glycosyltransferase</keyword>
<dbReference type="GO" id="GO:0009247">
    <property type="term" value="P:glycolipid biosynthetic process"/>
    <property type="evidence" value="ECO:0007669"/>
    <property type="project" value="InterPro"/>
</dbReference>
<dbReference type="AlphaFoldDB" id="A0A852UQD2"/>
<dbReference type="InterPro" id="IPR050519">
    <property type="entry name" value="Glycosyltransf_28_UgtP"/>
</dbReference>
<feature type="region of interest" description="Disordered" evidence="4">
    <location>
        <begin position="203"/>
        <end position="268"/>
    </location>
</feature>
<dbReference type="PANTHER" id="PTHR43025">
    <property type="entry name" value="MONOGALACTOSYLDIACYLGLYCEROL SYNTHASE"/>
    <property type="match status" value="1"/>
</dbReference>
<dbReference type="GO" id="GO:0016758">
    <property type="term" value="F:hexosyltransferase activity"/>
    <property type="evidence" value="ECO:0007669"/>
    <property type="project" value="InterPro"/>
</dbReference>
<evidence type="ECO:0000313" key="6">
    <source>
        <dbReference type="EMBL" id="NYF39282.1"/>
    </source>
</evidence>
<comment type="caution">
    <text evidence="6">The sequence shown here is derived from an EMBL/GenBank/DDBJ whole genome shotgun (WGS) entry which is preliminary data.</text>
</comment>
<feature type="domain" description="Diacylglycerol glucosyltransferase N-terminal" evidence="5">
    <location>
        <begin position="128"/>
        <end position="202"/>
    </location>
</feature>
<evidence type="ECO:0000313" key="7">
    <source>
        <dbReference type="Proteomes" id="UP000576393"/>
    </source>
</evidence>
<keyword evidence="7" id="KW-1185">Reference proteome</keyword>